<dbReference type="Proteomes" id="UP000532746">
    <property type="component" value="Unassembled WGS sequence"/>
</dbReference>
<organism evidence="2 3">
    <name type="scientific">Hymenobacter luteus</name>
    <dbReference type="NCBI Taxonomy" id="1411122"/>
    <lineage>
        <taxon>Bacteria</taxon>
        <taxon>Pseudomonadati</taxon>
        <taxon>Bacteroidota</taxon>
        <taxon>Cytophagia</taxon>
        <taxon>Cytophagales</taxon>
        <taxon>Hymenobacteraceae</taxon>
        <taxon>Hymenobacter</taxon>
    </lineage>
</organism>
<keyword evidence="3" id="KW-1185">Reference proteome</keyword>
<dbReference type="Gene3D" id="2.20.110.10">
    <property type="entry name" value="Histone H3 K4-specific methyltransferase SET7/9 N-terminal domain"/>
    <property type="match status" value="2"/>
</dbReference>
<name>A0A7W9SYG2_9BACT</name>
<protein>
    <recommendedName>
        <fullName evidence="4">Toxin-antitoxin system YwqK family antitoxin</fullName>
    </recommendedName>
</protein>
<dbReference type="SUPFAM" id="SSF82185">
    <property type="entry name" value="Histone H3 K4-specific methyltransferase SET7/9 N-terminal domain"/>
    <property type="match status" value="2"/>
</dbReference>
<dbReference type="RefSeq" id="WP_183401618.1">
    <property type="nucleotide sequence ID" value="NZ_JACHGG010000001.1"/>
</dbReference>
<feature type="chain" id="PRO_5030864069" description="Toxin-antitoxin system YwqK family antitoxin" evidence="1">
    <location>
        <begin position="31"/>
        <end position="278"/>
    </location>
</feature>
<keyword evidence="1" id="KW-0732">Signal</keyword>
<sequence length="278" mass="31208">MPYRRFLLLFRSLRFLLAGALLLISLPALAQQPDSAQRATPALARKVSASQPYRILGPDSIALFYNADYDLCPPGCSAIRRHTRFDDNGQFFGYVRDYWMHNAQPALTGTYRNGLKDGMFEVFHLNGTLAVRAYYCAGKPVGNWAYWYPSGQKRQVLSFGAGNTLLIQQFWTEEGQQTVQDGQGTWYRVDGDLRVSGAVANGRPDGKWRVQETTGKQKVLAEETFAKGRFRAGLTRPSGIYYYEASRIYITDLDTYSQAEEFVVQPNCPSGPPKAATQ</sequence>
<evidence type="ECO:0000313" key="3">
    <source>
        <dbReference type="Proteomes" id="UP000532746"/>
    </source>
</evidence>
<gene>
    <name evidence="2" type="ORF">HNQ93_001061</name>
</gene>
<evidence type="ECO:0000313" key="2">
    <source>
        <dbReference type="EMBL" id="MBB6058231.1"/>
    </source>
</evidence>
<feature type="signal peptide" evidence="1">
    <location>
        <begin position="1"/>
        <end position="30"/>
    </location>
</feature>
<evidence type="ECO:0000256" key="1">
    <source>
        <dbReference type="SAM" id="SignalP"/>
    </source>
</evidence>
<dbReference type="AlphaFoldDB" id="A0A7W9SYG2"/>
<reference evidence="2 3" key="1">
    <citation type="submission" date="2020-08" db="EMBL/GenBank/DDBJ databases">
        <title>Genomic Encyclopedia of Type Strains, Phase IV (KMG-IV): sequencing the most valuable type-strain genomes for metagenomic binning, comparative biology and taxonomic classification.</title>
        <authorList>
            <person name="Goeker M."/>
        </authorList>
    </citation>
    <scope>NUCLEOTIDE SEQUENCE [LARGE SCALE GENOMIC DNA]</scope>
    <source>
        <strain evidence="2 3">DSM 26718</strain>
    </source>
</reference>
<evidence type="ECO:0008006" key="4">
    <source>
        <dbReference type="Google" id="ProtNLM"/>
    </source>
</evidence>
<proteinExistence type="predicted"/>
<accession>A0A7W9SYG2</accession>
<comment type="caution">
    <text evidence="2">The sequence shown here is derived from an EMBL/GenBank/DDBJ whole genome shotgun (WGS) entry which is preliminary data.</text>
</comment>
<dbReference type="EMBL" id="JACHGG010000001">
    <property type="protein sequence ID" value="MBB6058231.1"/>
    <property type="molecule type" value="Genomic_DNA"/>
</dbReference>